<keyword evidence="5 6" id="KW-0378">Hydrolase</keyword>
<dbReference type="Pfam" id="PF00557">
    <property type="entry name" value="Peptidase_M24"/>
    <property type="match status" value="1"/>
</dbReference>
<comment type="caution">
    <text evidence="9">The sequence shown here is derived from an EMBL/GenBank/DDBJ whole genome shotgun (WGS) entry which is preliminary data.</text>
</comment>
<dbReference type="Proteomes" id="UP000462621">
    <property type="component" value="Unassembled WGS sequence"/>
</dbReference>
<dbReference type="EMBL" id="WEKT01000012">
    <property type="protein sequence ID" value="MZI93305.1"/>
    <property type="molecule type" value="Genomic_DNA"/>
</dbReference>
<gene>
    <name evidence="6 9" type="primary">map</name>
    <name evidence="9" type="ORF">F9817_08860</name>
</gene>
<feature type="binding site" evidence="6">
    <location>
        <position position="81"/>
    </location>
    <ligand>
        <name>substrate</name>
    </ligand>
</feature>
<evidence type="ECO:0000256" key="5">
    <source>
        <dbReference type="ARBA" id="ARBA00022801"/>
    </source>
</evidence>
<comment type="cofactor">
    <cofactor evidence="6">
        <name>Co(2+)</name>
        <dbReference type="ChEBI" id="CHEBI:48828"/>
    </cofactor>
    <cofactor evidence="6">
        <name>Zn(2+)</name>
        <dbReference type="ChEBI" id="CHEBI:29105"/>
    </cofactor>
    <cofactor evidence="6">
        <name>Mn(2+)</name>
        <dbReference type="ChEBI" id="CHEBI:29035"/>
    </cofactor>
    <cofactor evidence="6">
        <name>Fe(2+)</name>
        <dbReference type="ChEBI" id="CHEBI:29033"/>
    </cofactor>
    <text evidence="6">Binds 2 divalent metal cations per subunit. Has a high-affinity and a low affinity metal-binding site. The true nature of the physiological cofactor is under debate. The enzyme is active with cobalt, zinc, manganese or divalent iron ions. Most likely, methionine aminopeptidases function as mononuclear Fe(2+)-metalloproteases under physiological conditions, and the catalytically relevant metal-binding site has been assigned to the histidine-containing high-affinity site.</text>
</comment>
<comment type="catalytic activity">
    <reaction evidence="6 7">
        <text>Release of N-terminal amino acids, preferentially methionine, from peptides and arylamides.</text>
        <dbReference type="EC" id="3.4.11.18"/>
    </reaction>
</comment>
<dbReference type="GO" id="GO:0070006">
    <property type="term" value="F:metalloaminopeptidase activity"/>
    <property type="evidence" value="ECO:0007669"/>
    <property type="project" value="UniProtKB-UniRule"/>
</dbReference>
<dbReference type="InterPro" id="IPR001714">
    <property type="entry name" value="Pept_M24_MAP"/>
</dbReference>
<evidence type="ECO:0000313" key="10">
    <source>
        <dbReference type="Proteomes" id="UP000462621"/>
    </source>
</evidence>
<accession>A0A7X4LK76</accession>
<feature type="domain" description="Peptidase M24" evidence="8">
    <location>
        <begin position="15"/>
        <end position="244"/>
    </location>
</feature>
<keyword evidence="10" id="KW-1185">Reference proteome</keyword>
<comment type="function">
    <text evidence="1 6">Removes the N-terminal methionine from nascent proteins. The N-terminal methionine is often cleaved when the second residue in the primary sequence is small and uncharged (Met-Ala-, Cys, Gly, Pro, Ser, Thr, or Val). Requires deformylation of the N(alpha)-formylated initiator methionine before it can be hydrolyzed.</text>
</comment>
<dbReference type="GO" id="GO:0004239">
    <property type="term" value="F:initiator methionyl aminopeptidase activity"/>
    <property type="evidence" value="ECO:0007669"/>
    <property type="project" value="UniProtKB-UniRule"/>
</dbReference>
<dbReference type="InterPro" id="IPR002467">
    <property type="entry name" value="Pept_M24A_MAP1"/>
</dbReference>
<comment type="subunit">
    <text evidence="6">Monomer.</text>
</comment>
<dbReference type="GO" id="GO:0005829">
    <property type="term" value="C:cytosol"/>
    <property type="evidence" value="ECO:0007669"/>
    <property type="project" value="TreeGrafter"/>
</dbReference>
<dbReference type="EC" id="3.4.11.18" evidence="6 7"/>
<dbReference type="CDD" id="cd01086">
    <property type="entry name" value="MetAP1"/>
    <property type="match status" value="1"/>
</dbReference>
<dbReference type="InterPro" id="IPR000994">
    <property type="entry name" value="Pept_M24"/>
</dbReference>
<feature type="binding site" evidence="6">
    <location>
        <position position="110"/>
    </location>
    <ligand>
        <name>a divalent metal cation</name>
        <dbReference type="ChEBI" id="CHEBI:60240"/>
        <label>1</label>
    </ligand>
</feature>
<feature type="binding site" evidence="6">
    <location>
        <position position="180"/>
    </location>
    <ligand>
        <name>substrate</name>
    </ligand>
</feature>
<feature type="binding site" evidence="6">
    <location>
        <position position="110"/>
    </location>
    <ligand>
        <name>a divalent metal cation</name>
        <dbReference type="ChEBI" id="CHEBI:60240"/>
        <label>2</label>
        <note>catalytic</note>
    </ligand>
</feature>
<dbReference type="SUPFAM" id="SSF55920">
    <property type="entry name" value="Creatinase/aminopeptidase"/>
    <property type="match status" value="1"/>
</dbReference>
<dbReference type="RefSeq" id="WP_161154609.1">
    <property type="nucleotide sequence ID" value="NZ_WEKT01000012.1"/>
</dbReference>
<dbReference type="NCBIfam" id="TIGR00500">
    <property type="entry name" value="met_pdase_I"/>
    <property type="match status" value="1"/>
</dbReference>
<evidence type="ECO:0000259" key="8">
    <source>
        <dbReference type="Pfam" id="PF00557"/>
    </source>
</evidence>
<reference evidence="9 10" key="1">
    <citation type="submission" date="2019-10" db="EMBL/GenBank/DDBJ databases">
        <title>Vibrio sp. nov. isolated from a shrimp pond.</title>
        <authorList>
            <person name="Gomez-Gil B."/>
            <person name="Enciso-Ibarra J."/>
            <person name="Enciso-Ibarra K."/>
            <person name="Bolan-Mejia C."/>
        </authorList>
    </citation>
    <scope>NUCLEOTIDE SEQUENCE [LARGE SCALE GENOMIC DNA]</scope>
    <source>
        <strain evidence="9 10">CAIM 722</strain>
    </source>
</reference>
<keyword evidence="2 6" id="KW-0031">Aminopeptidase</keyword>
<evidence type="ECO:0000256" key="6">
    <source>
        <dbReference type="HAMAP-Rule" id="MF_01974"/>
    </source>
</evidence>
<dbReference type="HAMAP" id="MF_01974">
    <property type="entry name" value="MetAP_1"/>
    <property type="match status" value="1"/>
</dbReference>
<proteinExistence type="inferred from homology"/>
<dbReference type="PANTHER" id="PTHR43330">
    <property type="entry name" value="METHIONINE AMINOPEPTIDASE"/>
    <property type="match status" value="1"/>
</dbReference>
<feature type="binding site" evidence="6">
    <location>
        <position position="173"/>
    </location>
    <ligand>
        <name>a divalent metal cation</name>
        <dbReference type="ChEBI" id="CHEBI:60240"/>
        <label>2</label>
        <note>catalytic</note>
    </ligand>
</feature>
<feature type="binding site" evidence="6">
    <location>
        <position position="206"/>
    </location>
    <ligand>
        <name>a divalent metal cation</name>
        <dbReference type="ChEBI" id="CHEBI:60240"/>
        <label>2</label>
        <note>catalytic</note>
    </ligand>
</feature>
<dbReference type="InterPro" id="IPR036005">
    <property type="entry name" value="Creatinase/aminopeptidase-like"/>
</dbReference>
<dbReference type="GO" id="GO:0046872">
    <property type="term" value="F:metal ion binding"/>
    <property type="evidence" value="ECO:0007669"/>
    <property type="project" value="UniProtKB-UniRule"/>
</dbReference>
<dbReference type="PRINTS" id="PR00599">
    <property type="entry name" value="MAPEPTIDASE"/>
</dbReference>
<organism evidence="9 10">
    <name type="scientific">Vibrio eleionomae</name>
    <dbReference type="NCBI Taxonomy" id="2653505"/>
    <lineage>
        <taxon>Bacteria</taxon>
        <taxon>Pseudomonadati</taxon>
        <taxon>Pseudomonadota</taxon>
        <taxon>Gammaproteobacteria</taxon>
        <taxon>Vibrionales</taxon>
        <taxon>Vibrionaceae</taxon>
        <taxon>Vibrio</taxon>
    </lineage>
</organism>
<feature type="binding site" evidence="6">
    <location>
        <position position="99"/>
    </location>
    <ligand>
        <name>a divalent metal cation</name>
        <dbReference type="ChEBI" id="CHEBI:60240"/>
        <label>1</label>
    </ligand>
</feature>
<evidence type="ECO:0000313" key="9">
    <source>
        <dbReference type="EMBL" id="MZI93305.1"/>
    </source>
</evidence>
<dbReference type="PANTHER" id="PTHR43330:SF27">
    <property type="entry name" value="METHIONINE AMINOPEPTIDASE"/>
    <property type="match status" value="1"/>
</dbReference>
<evidence type="ECO:0000256" key="2">
    <source>
        <dbReference type="ARBA" id="ARBA00022438"/>
    </source>
</evidence>
<feature type="binding site" evidence="6">
    <location>
        <position position="237"/>
    </location>
    <ligand>
        <name>a divalent metal cation</name>
        <dbReference type="ChEBI" id="CHEBI:60240"/>
        <label>2</label>
        <note>catalytic</note>
    </ligand>
</feature>
<evidence type="ECO:0000256" key="3">
    <source>
        <dbReference type="ARBA" id="ARBA00022670"/>
    </source>
</evidence>
<dbReference type="Gene3D" id="3.90.230.10">
    <property type="entry name" value="Creatinase/methionine aminopeptidase superfamily"/>
    <property type="match status" value="1"/>
</dbReference>
<protein>
    <recommendedName>
        <fullName evidence="6 7">Methionine aminopeptidase</fullName>
        <shortName evidence="6">MAP</shortName>
        <shortName evidence="6">MetAP</shortName>
        <ecNumber evidence="6 7">3.4.11.18</ecNumber>
    </recommendedName>
    <alternativeName>
        <fullName evidence="6">Peptidase M</fullName>
    </alternativeName>
</protein>
<dbReference type="PROSITE" id="PS00680">
    <property type="entry name" value="MAP_1"/>
    <property type="match status" value="1"/>
</dbReference>
<dbReference type="AlphaFoldDB" id="A0A7X4LK76"/>
<comment type="similarity">
    <text evidence="6">Belongs to the peptidase M24A family. Methionine aminopeptidase type 1 subfamily.</text>
</comment>
<name>A0A7X4LK76_9VIBR</name>
<evidence type="ECO:0000256" key="1">
    <source>
        <dbReference type="ARBA" id="ARBA00002521"/>
    </source>
</evidence>
<sequence>MRPEVSIKTGYEIQHMRESGRLLANVFAQLDQWMVIGANTLEINQRVEQYICHELSARPASLGAYGYPFAINVSPNNVACHGMPDEERNILSSDIVNIDITLEKNGFIVDSNKTYVFPDAKEDARRLTDIAYQAMWEGIKQVRPGNQLGNIGHAIQTFVEANNCSVVREFCGHGIGRVLHEAPQILHYGLPHTGLVLQEGMTFTIEPVVNLGTNRVITLKDGWTVVTCDDSLSAQFEHTILVTASGAEVLTLRKEEPQDWRTFTY</sequence>
<feature type="binding site" evidence="6">
    <location>
        <position position="237"/>
    </location>
    <ligand>
        <name>a divalent metal cation</name>
        <dbReference type="ChEBI" id="CHEBI:60240"/>
        <label>1</label>
    </ligand>
</feature>
<evidence type="ECO:0000256" key="7">
    <source>
        <dbReference type="RuleBase" id="RU003653"/>
    </source>
</evidence>
<keyword evidence="4 6" id="KW-0479">Metal-binding</keyword>
<dbReference type="GO" id="GO:0006508">
    <property type="term" value="P:proteolysis"/>
    <property type="evidence" value="ECO:0007669"/>
    <property type="project" value="UniProtKB-KW"/>
</dbReference>
<keyword evidence="3 6" id="KW-0645">Protease</keyword>
<evidence type="ECO:0000256" key="4">
    <source>
        <dbReference type="ARBA" id="ARBA00022723"/>
    </source>
</evidence>